<dbReference type="InterPro" id="IPR029063">
    <property type="entry name" value="SAM-dependent_MTases_sf"/>
</dbReference>
<dbReference type="Proteomes" id="UP000023268">
    <property type="component" value="Unassembled WGS sequence"/>
</dbReference>
<dbReference type="eggNOG" id="COG2227">
    <property type="taxonomic scope" value="Bacteria"/>
</dbReference>
<dbReference type="EMBL" id="JEMG01000001">
    <property type="protein sequence ID" value="EYC52787.1"/>
    <property type="molecule type" value="Genomic_DNA"/>
</dbReference>
<dbReference type="CDD" id="cd02440">
    <property type="entry name" value="AdoMet_MTases"/>
    <property type="match status" value="1"/>
</dbReference>
<name>A0A016XMI0_9BURK</name>
<gene>
    <name evidence="1" type="ORF">AZ34_04180</name>
</gene>
<evidence type="ECO:0000313" key="2">
    <source>
        <dbReference type="Proteomes" id="UP000023268"/>
    </source>
</evidence>
<dbReference type="Gene3D" id="3.40.50.150">
    <property type="entry name" value="Vaccinia Virus protein VP39"/>
    <property type="match status" value="1"/>
</dbReference>
<organism evidence="1 2">
    <name type="scientific">Hylemonella gracilis str. Niagara R</name>
    <dbReference type="NCBI Taxonomy" id="1458275"/>
    <lineage>
        <taxon>Bacteria</taxon>
        <taxon>Pseudomonadati</taxon>
        <taxon>Pseudomonadota</taxon>
        <taxon>Betaproteobacteria</taxon>
        <taxon>Burkholderiales</taxon>
        <taxon>Comamonadaceae</taxon>
        <taxon>Hylemonella</taxon>
    </lineage>
</organism>
<dbReference type="PANTHER" id="PTHR43861">
    <property type="entry name" value="TRANS-ACONITATE 2-METHYLTRANSFERASE-RELATED"/>
    <property type="match status" value="1"/>
</dbReference>
<dbReference type="Pfam" id="PF13489">
    <property type="entry name" value="Methyltransf_23"/>
    <property type="match status" value="1"/>
</dbReference>
<comment type="caution">
    <text evidence="1">The sequence shown here is derived from an EMBL/GenBank/DDBJ whole genome shotgun (WGS) entry which is preliminary data.</text>
</comment>
<accession>A0A016XMI0</accession>
<sequence length="230" mass="25499">MTAIAFRNYAIVANALERVMPLREAKVLDVGSAEGGFTELIQRKGGVALGLEPDQEAATEALQKKLPVELVSFESFAGGEKEYDAIVLNDVFEHMQDPDFSLEKSHKLLRDGGLLLINLPLSSGFVFRMVSAAARLGMESPYRRMWAQGLSSPHIYFYSEANVTRLLAKHKFELVDQGRLVAMATEGMYQRVRSTYSPLPALVISAVANLVALTSKIFPADVKYLLFRKK</sequence>
<dbReference type="RefSeq" id="WP_035605086.1">
    <property type="nucleotide sequence ID" value="NZ_JEMG01000001.1"/>
</dbReference>
<proteinExistence type="predicted"/>
<dbReference type="SUPFAM" id="SSF53335">
    <property type="entry name" value="S-adenosyl-L-methionine-dependent methyltransferases"/>
    <property type="match status" value="1"/>
</dbReference>
<dbReference type="AlphaFoldDB" id="A0A016XMI0"/>
<protein>
    <recommendedName>
        <fullName evidence="3">Class I SAM-dependent methyltransferase</fullName>
    </recommendedName>
</protein>
<evidence type="ECO:0000313" key="1">
    <source>
        <dbReference type="EMBL" id="EYC52787.1"/>
    </source>
</evidence>
<reference evidence="1 2" key="1">
    <citation type="submission" date="2014-02" db="EMBL/GenBank/DDBJ databases">
        <title>Draft Genome of Hylemonella gracilis isolated from the Niagara River.</title>
        <authorList>
            <person name="Pawlowski D.R."/>
            <person name="Koudelka G.B."/>
        </authorList>
    </citation>
    <scope>NUCLEOTIDE SEQUENCE [LARGE SCALE GENOMIC DNA]</scope>
    <source>
        <strain evidence="1 2">Niagara R</strain>
    </source>
</reference>
<dbReference type="STRING" id="1458275.AZ34_04180"/>
<evidence type="ECO:0008006" key="3">
    <source>
        <dbReference type="Google" id="ProtNLM"/>
    </source>
</evidence>